<feature type="compositionally biased region" description="Basic residues" evidence="1">
    <location>
        <begin position="135"/>
        <end position="146"/>
    </location>
</feature>
<organism evidence="2 3">
    <name type="scientific">Herbiconiux daphne</name>
    <dbReference type="NCBI Taxonomy" id="2970914"/>
    <lineage>
        <taxon>Bacteria</taxon>
        <taxon>Bacillati</taxon>
        <taxon>Actinomycetota</taxon>
        <taxon>Actinomycetes</taxon>
        <taxon>Micrococcales</taxon>
        <taxon>Microbacteriaceae</taxon>
        <taxon>Herbiconiux</taxon>
    </lineage>
</organism>
<sequence>MPPVSGGARAHGRRIRPGDGQLLPPAAHQLPRRRVGTRGGGAAPGPATASSSPRRLSPPFREEHARTGAASGSATASSSRWRRNGGRGGGAGRGPATAGSSRGGGSAPVSGGVRAHWRGMRPGEGLLLPTAADRHPRRRRRHHRRA</sequence>
<reference evidence="2" key="1">
    <citation type="submission" date="2022-08" db="EMBL/GenBank/DDBJ databases">
        <authorList>
            <person name="Deng Y."/>
            <person name="Han X.-F."/>
            <person name="Zhang Y.-Q."/>
        </authorList>
    </citation>
    <scope>NUCLEOTIDE SEQUENCE</scope>
    <source>
        <strain evidence="2">CPCC 203386</strain>
    </source>
</reference>
<name>A0ABT2H0E3_9MICO</name>
<feature type="compositionally biased region" description="Low complexity" evidence="1">
    <location>
        <begin position="44"/>
        <end position="59"/>
    </location>
</feature>
<evidence type="ECO:0000256" key="1">
    <source>
        <dbReference type="SAM" id="MobiDB-lite"/>
    </source>
</evidence>
<dbReference type="RefSeq" id="WP_259537586.1">
    <property type="nucleotide sequence ID" value="NZ_JANLCJ010000001.1"/>
</dbReference>
<keyword evidence="3" id="KW-1185">Reference proteome</keyword>
<evidence type="ECO:0000313" key="3">
    <source>
        <dbReference type="Proteomes" id="UP001165586"/>
    </source>
</evidence>
<evidence type="ECO:0000313" key="2">
    <source>
        <dbReference type="EMBL" id="MCS5732914.1"/>
    </source>
</evidence>
<accession>A0ABT2H0E3</accession>
<feature type="compositionally biased region" description="Low complexity" evidence="1">
    <location>
        <begin position="67"/>
        <end position="79"/>
    </location>
</feature>
<dbReference type="EMBL" id="JANLCJ010000001">
    <property type="protein sequence ID" value="MCS5732914.1"/>
    <property type="molecule type" value="Genomic_DNA"/>
</dbReference>
<protein>
    <submittedName>
        <fullName evidence="2">Uncharacterized protein</fullName>
    </submittedName>
</protein>
<proteinExistence type="predicted"/>
<comment type="caution">
    <text evidence="2">The sequence shown here is derived from an EMBL/GenBank/DDBJ whole genome shotgun (WGS) entry which is preliminary data.</text>
</comment>
<gene>
    <name evidence="2" type="ORF">N1032_04045</name>
</gene>
<feature type="region of interest" description="Disordered" evidence="1">
    <location>
        <begin position="1"/>
        <end position="146"/>
    </location>
</feature>
<dbReference type="Proteomes" id="UP001165586">
    <property type="component" value="Unassembled WGS sequence"/>
</dbReference>